<dbReference type="KEGG" id="dfa:DFA_08362"/>
<protein>
    <submittedName>
        <fullName evidence="2">Uncharacterized protein</fullName>
    </submittedName>
</protein>
<dbReference type="AlphaFoldDB" id="F4Q5V8"/>
<evidence type="ECO:0000313" key="2">
    <source>
        <dbReference type="EMBL" id="EGG17367.1"/>
    </source>
</evidence>
<reference evidence="3" key="1">
    <citation type="journal article" date="2011" name="Genome Res.">
        <title>Phylogeny-wide analysis of social amoeba genomes highlights ancient origins for complex intercellular communication.</title>
        <authorList>
            <person name="Heidel A.J."/>
            <person name="Lawal H.M."/>
            <person name="Felder M."/>
            <person name="Schilde C."/>
            <person name="Helps N.R."/>
            <person name="Tunggal B."/>
            <person name="Rivero F."/>
            <person name="John U."/>
            <person name="Schleicher M."/>
            <person name="Eichinger L."/>
            <person name="Platzer M."/>
            <person name="Noegel A.A."/>
            <person name="Schaap P."/>
            <person name="Gloeckner G."/>
        </authorList>
    </citation>
    <scope>NUCLEOTIDE SEQUENCE [LARGE SCALE GENOMIC DNA]</scope>
    <source>
        <strain evidence="3">SH3</strain>
    </source>
</reference>
<keyword evidence="3" id="KW-1185">Reference proteome</keyword>
<proteinExistence type="predicted"/>
<dbReference type="EMBL" id="GL883021">
    <property type="protein sequence ID" value="EGG17367.1"/>
    <property type="molecule type" value="Genomic_DNA"/>
</dbReference>
<sequence length="127" mass="14812">MTTSPSEVSFMCVFKVHAKKKFKNKKQLDIQDEEDDDYDEDLVQYDLSLKKNLNRKRDHPPAKQPIYHSQSKPNMNGVHHPQEQVNIKKDNDYFPINCPSKNNNLIGKDKDINKNNDLIGSDTNNPW</sequence>
<organism evidence="2 3">
    <name type="scientific">Cavenderia fasciculata</name>
    <name type="common">Slime mold</name>
    <name type="synonym">Dictyostelium fasciculatum</name>
    <dbReference type="NCBI Taxonomy" id="261658"/>
    <lineage>
        <taxon>Eukaryota</taxon>
        <taxon>Amoebozoa</taxon>
        <taxon>Evosea</taxon>
        <taxon>Eumycetozoa</taxon>
        <taxon>Dictyostelia</taxon>
        <taxon>Acytosteliales</taxon>
        <taxon>Cavenderiaceae</taxon>
        <taxon>Cavenderia</taxon>
    </lineage>
</organism>
<feature type="region of interest" description="Disordered" evidence="1">
    <location>
        <begin position="50"/>
        <end position="82"/>
    </location>
</feature>
<dbReference type="RefSeq" id="XP_004355851.1">
    <property type="nucleotide sequence ID" value="XM_004355798.1"/>
</dbReference>
<dbReference type="GeneID" id="14869948"/>
<evidence type="ECO:0000256" key="1">
    <source>
        <dbReference type="SAM" id="MobiDB-lite"/>
    </source>
</evidence>
<evidence type="ECO:0000313" key="3">
    <source>
        <dbReference type="Proteomes" id="UP000007797"/>
    </source>
</evidence>
<feature type="compositionally biased region" description="Polar residues" evidence="1">
    <location>
        <begin position="115"/>
        <end position="127"/>
    </location>
</feature>
<name>F4Q5V8_CACFS</name>
<dbReference type="Proteomes" id="UP000007797">
    <property type="component" value="Unassembled WGS sequence"/>
</dbReference>
<feature type="region of interest" description="Disordered" evidence="1">
    <location>
        <begin position="104"/>
        <end position="127"/>
    </location>
</feature>
<accession>F4Q5V8</accession>
<gene>
    <name evidence="2" type="ORF">DFA_08362</name>
</gene>